<keyword evidence="1" id="KW-0862">Zinc</keyword>
<dbReference type="EMBL" id="CAJNDS010002343">
    <property type="protein sequence ID" value="CAE7442300.1"/>
    <property type="molecule type" value="Genomic_DNA"/>
</dbReference>
<dbReference type="PROSITE" id="PS50158">
    <property type="entry name" value="ZF_CCHC"/>
    <property type="match status" value="1"/>
</dbReference>
<reference evidence="4" key="1">
    <citation type="submission" date="2021-02" db="EMBL/GenBank/DDBJ databases">
        <authorList>
            <person name="Dougan E. K."/>
            <person name="Rhodes N."/>
            <person name="Thang M."/>
            <person name="Chan C."/>
        </authorList>
    </citation>
    <scope>NUCLEOTIDE SEQUENCE</scope>
</reference>
<keyword evidence="5" id="KW-1185">Reference proteome</keyword>
<keyword evidence="1" id="KW-0863">Zinc-finger</keyword>
<dbReference type="OrthoDB" id="309856at2759"/>
<organism evidence="4 5">
    <name type="scientific">Symbiodinium natans</name>
    <dbReference type="NCBI Taxonomy" id="878477"/>
    <lineage>
        <taxon>Eukaryota</taxon>
        <taxon>Sar</taxon>
        <taxon>Alveolata</taxon>
        <taxon>Dinophyceae</taxon>
        <taxon>Suessiales</taxon>
        <taxon>Symbiodiniaceae</taxon>
        <taxon>Symbiodinium</taxon>
    </lineage>
</organism>
<evidence type="ECO:0000259" key="3">
    <source>
        <dbReference type="PROSITE" id="PS50158"/>
    </source>
</evidence>
<evidence type="ECO:0000256" key="2">
    <source>
        <dbReference type="SAM" id="MobiDB-lite"/>
    </source>
</evidence>
<sequence>MTIGSGQAALDEAVQITDDLIDTVMEEYSQWLESADAQAPEGGGGEPHENKEGCFHCGQHGHFARECPEKGKGKGGKGKKGKRSWDDASYAKRARYSY</sequence>
<dbReference type="Pfam" id="PF00098">
    <property type="entry name" value="zf-CCHC"/>
    <property type="match status" value="1"/>
</dbReference>
<dbReference type="SUPFAM" id="SSF57756">
    <property type="entry name" value="Retrovirus zinc finger-like domains"/>
    <property type="match status" value="1"/>
</dbReference>
<name>A0A812RLR1_9DINO</name>
<feature type="region of interest" description="Disordered" evidence="2">
    <location>
        <begin position="33"/>
        <end position="87"/>
    </location>
</feature>
<feature type="compositionally biased region" description="Basic residues" evidence="2">
    <location>
        <begin position="73"/>
        <end position="82"/>
    </location>
</feature>
<dbReference type="Proteomes" id="UP000604046">
    <property type="component" value="Unassembled WGS sequence"/>
</dbReference>
<proteinExistence type="predicted"/>
<keyword evidence="1" id="KW-0479">Metal-binding</keyword>
<dbReference type="GO" id="GO:0003676">
    <property type="term" value="F:nucleic acid binding"/>
    <property type="evidence" value="ECO:0007669"/>
    <property type="project" value="InterPro"/>
</dbReference>
<protein>
    <submittedName>
        <fullName evidence="4">RIK protein</fullName>
    </submittedName>
</protein>
<dbReference type="SMART" id="SM00343">
    <property type="entry name" value="ZnF_C2HC"/>
    <property type="match status" value="1"/>
</dbReference>
<dbReference type="InterPro" id="IPR001878">
    <property type="entry name" value="Znf_CCHC"/>
</dbReference>
<dbReference type="AlphaFoldDB" id="A0A812RLR1"/>
<feature type="domain" description="CCHC-type" evidence="3">
    <location>
        <begin position="54"/>
        <end position="69"/>
    </location>
</feature>
<dbReference type="GO" id="GO:0008270">
    <property type="term" value="F:zinc ion binding"/>
    <property type="evidence" value="ECO:0007669"/>
    <property type="project" value="UniProtKB-KW"/>
</dbReference>
<dbReference type="InterPro" id="IPR036875">
    <property type="entry name" value="Znf_CCHC_sf"/>
</dbReference>
<gene>
    <name evidence="4" type="primary">RIK</name>
    <name evidence="4" type="ORF">SNAT2548_LOCUS24047</name>
</gene>
<comment type="caution">
    <text evidence="4">The sequence shown here is derived from an EMBL/GenBank/DDBJ whole genome shotgun (WGS) entry which is preliminary data.</text>
</comment>
<evidence type="ECO:0000256" key="1">
    <source>
        <dbReference type="PROSITE-ProRule" id="PRU00047"/>
    </source>
</evidence>
<accession>A0A812RLR1</accession>
<dbReference type="Gene3D" id="4.10.60.10">
    <property type="entry name" value="Zinc finger, CCHC-type"/>
    <property type="match status" value="1"/>
</dbReference>
<feature type="compositionally biased region" description="Basic and acidic residues" evidence="2">
    <location>
        <begin position="63"/>
        <end position="72"/>
    </location>
</feature>
<evidence type="ECO:0000313" key="5">
    <source>
        <dbReference type="Proteomes" id="UP000604046"/>
    </source>
</evidence>
<evidence type="ECO:0000313" key="4">
    <source>
        <dbReference type="EMBL" id="CAE7442300.1"/>
    </source>
</evidence>